<protein>
    <submittedName>
        <fullName evidence="1">Uncharacterized protein</fullName>
    </submittedName>
</protein>
<dbReference type="AlphaFoldDB" id="A0A0N8KE81"/>
<sequence>MAYALNYPNAPTADAITTETTAEPVRKGFFQRLLNSLERAQMRRFERELMLYAPHLYESITTSEEYRKMRLGDDARLPFVK</sequence>
<evidence type="ECO:0000313" key="3">
    <source>
        <dbReference type="Proteomes" id="UP000050497"/>
    </source>
</evidence>
<dbReference type="Proteomes" id="UP000050497">
    <property type="component" value="Unassembled WGS sequence"/>
</dbReference>
<accession>A0A0N8KE81</accession>
<dbReference type="EMBL" id="LJSX01000014">
    <property type="protein sequence ID" value="KPQ10602.1"/>
    <property type="molecule type" value="Genomic_DNA"/>
</dbReference>
<dbReference type="STRING" id="1653334.GA0071312_0791"/>
<dbReference type="EMBL" id="FMBM01000001">
    <property type="protein sequence ID" value="SCC79292.1"/>
    <property type="molecule type" value="Genomic_DNA"/>
</dbReference>
<dbReference type="RefSeq" id="WP_074443691.1">
    <property type="nucleotide sequence ID" value="NZ_FMBM01000001.1"/>
</dbReference>
<proteinExistence type="predicted"/>
<name>A0A0N8KE81_9HYPH</name>
<reference evidence="1 3" key="1">
    <citation type="submission" date="2015-09" db="EMBL/GenBank/DDBJ databases">
        <title>Identification and resolution of microdiversity through metagenomic sequencing of parallel consortia.</title>
        <authorList>
            <person name="Nelson W.C."/>
            <person name="Romine M.F."/>
            <person name="Lindemann S.R."/>
        </authorList>
    </citation>
    <scope>NUCLEOTIDE SEQUENCE [LARGE SCALE GENOMIC DNA]</scope>
    <source>
        <strain evidence="1">HL-109</strain>
    </source>
</reference>
<organism evidence="1 3">
    <name type="scientific">Saliniramus fredricksonii</name>
    <dbReference type="NCBI Taxonomy" id="1653334"/>
    <lineage>
        <taxon>Bacteria</taxon>
        <taxon>Pseudomonadati</taxon>
        <taxon>Pseudomonadota</taxon>
        <taxon>Alphaproteobacteria</taxon>
        <taxon>Hyphomicrobiales</taxon>
        <taxon>Salinarimonadaceae</taxon>
        <taxon>Saliniramus</taxon>
    </lineage>
</organism>
<keyword evidence="4" id="KW-1185">Reference proteome</keyword>
<evidence type="ECO:0000313" key="2">
    <source>
        <dbReference type="EMBL" id="SCC79292.1"/>
    </source>
</evidence>
<reference evidence="2 4" key="2">
    <citation type="submission" date="2016-08" db="EMBL/GenBank/DDBJ databases">
        <authorList>
            <person name="Varghese N."/>
            <person name="Submissions Spin"/>
        </authorList>
    </citation>
    <scope>NUCLEOTIDE SEQUENCE [LARGE SCALE GENOMIC DNA]</scope>
    <source>
        <strain evidence="2 4">HL-109</strain>
    </source>
</reference>
<gene>
    <name evidence="2" type="ORF">GA0071312_0791</name>
    <name evidence="1" type="ORF">HLUCCO17_10180</name>
</gene>
<dbReference type="Proteomes" id="UP000182800">
    <property type="component" value="Unassembled WGS sequence"/>
</dbReference>
<evidence type="ECO:0000313" key="4">
    <source>
        <dbReference type="Proteomes" id="UP000182800"/>
    </source>
</evidence>
<evidence type="ECO:0000313" key="1">
    <source>
        <dbReference type="EMBL" id="KPQ10602.1"/>
    </source>
</evidence>
<comment type="caution">
    <text evidence="1">The sequence shown here is derived from an EMBL/GenBank/DDBJ whole genome shotgun (WGS) entry which is preliminary data.</text>
</comment>